<dbReference type="GO" id="GO:0008233">
    <property type="term" value="F:peptidase activity"/>
    <property type="evidence" value="ECO:0007669"/>
    <property type="project" value="InterPro"/>
</dbReference>
<keyword evidence="4" id="KW-1185">Reference proteome</keyword>
<dbReference type="AlphaFoldDB" id="A0A4P6ELA0"/>
<dbReference type="CDD" id="cd14814">
    <property type="entry name" value="Peptidase_M15"/>
    <property type="match status" value="1"/>
</dbReference>
<dbReference type="PANTHER" id="PTHR34385:SF1">
    <property type="entry name" value="PEPTIDOGLYCAN L-ALANYL-D-GLUTAMATE ENDOPEPTIDASE CWLK"/>
    <property type="match status" value="1"/>
</dbReference>
<sequence>MSRVAPPVRASRLATAALAVAVLAVGFAAHELLPPAVGGPAGDALYATLMTLLAALLVARASPLWAGAVGFAVSAVVEVLQLTGLPAAVVARVPAARYVLGSTFAASDLAWYALGALVGATLVGISRASWRSGHVIVRHGYELGRRRRRALPAVLAVLVAFAAAGGVLTWRVGAEAGDLRPQVAQARQVLADAEGRVADDATRTALAASIDAATATLAERPLLERRPGDARRAGDLLARRVDAVTTSRLTLARTTAATARDALQPVTARGETVLTATDGLGADEQVRGALATALDSAAASAAQAADDALGDATDPTAVERTASDLVAARDAVGTATVALLTAQDAVTCPEPDQVWFPEGGHLADDDLASVPWAPGMRVRADVLPSLVQLDDAFRARFGSDLKLNSAYRSYDDQLAVYDPAHPNPLAAPPGCSNHGLGTSVDIDGISQPGSAEYAWLAAHAGTYGWMHPDWAEPGGRLPEPWHWQSVLTPTSY</sequence>
<feature type="transmembrane region" description="Helical" evidence="1">
    <location>
        <begin position="68"/>
        <end position="89"/>
    </location>
</feature>
<keyword evidence="1" id="KW-1133">Transmembrane helix</keyword>
<dbReference type="InterPro" id="IPR003709">
    <property type="entry name" value="VanY-like_core_dom"/>
</dbReference>
<dbReference type="InterPro" id="IPR009045">
    <property type="entry name" value="Zn_M74/Hedgehog-like"/>
</dbReference>
<dbReference type="Pfam" id="PF02557">
    <property type="entry name" value="VanY"/>
    <property type="match status" value="1"/>
</dbReference>
<dbReference type="RefSeq" id="WP_129203972.1">
    <property type="nucleotide sequence ID" value="NZ_CP035495.1"/>
</dbReference>
<name>A0A4P6ELA0_9MICO</name>
<organism evidence="3 4">
    <name type="scientific">Xylanimonas allomyrinae</name>
    <dbReference type="NCBI Taxonomy" id="2509459"/>
    <lineage>
        <taxon>Bacteria</taxon>
        <taxon>Bacillati</taxon>
        <taxon>Actinomycetota</taxon>
        <taxon>Actinomycetes</taxon>
        <taxon>Micrococcales</taxon>
        <taxon>Promicromonosporaceae</taxon>
        <taxon>Xylanimonas</taxon>
    </lineage>
</organism>
<dbReference type="Pfam" id="PF10990">
    <property type="entry name" value="DUF2809"/>
    <property type="match status" value="1"/>
</dbReference>
<dbReference type="OrthoDB" id="9792074at2"/>
<feature type="domain" description="D-alanyl-D-alanine carboxypeptidase-like core" evidence="2">
    <location>
        <begin position="377"/>
        <end position="484"/>
    </location>
</feature>
<gene>
    <name evidence="3" type="ORF">ET495_07715</name>
</gene>
<dbReference type="KEGG" id="xyl:ET495_07715"/>
<evidence type="ECO:0000313" key="3">
    <source>
        <dbReference type="EMBL" id="QAY63145.1"/>
    </source>
</evidence>
<evidence type="ECO:0000259" key="2">
    <source>
        <dbReference type="Pfam" id="PF02557"/>
    </source>
</evidence>
<feature type="transmembrane region" description="Helical" evidence="1">
    <location>
        <begin position="44"/>
        <end position="61"/>
    </location>
</feature>
<dbReference type="EMBL" id="CP035495">
    <property type="protein sequence ID" value="QAY63145.1"/>
    <property type="molecule type" value="Genomic_DNA"/>
</dbReference>
<feature type="transmembrane region" description="Helical" evidence="1">
    <location>
        <begin position="109"/>
        <end position="130"/>
    </location>
</feature>
<proteinExistence type="predicted"/>
<keyword evidence="1" id="KW-0812">Transmembrane</keyword>
<keyword evidence="1" id="KW-0472">Membrane</keyword>
<dbReference type="InterPro" id="IPR021257">
    <property type="entry name" value="DUF2809"/>
</dbReference>
<dbReference type="InterPro" id="IPR052179">
    <property type="entry name" value="DD-CPase-like"/>
</dbReference>
<protein>
    <submittedName>
        <fullName evidence="3">DUF2809 domain-containing protein</fullName>
    </submittedName>
</protein>
<accession>A0A4P6ELA0</accession>
<dbReference type="Proteomes" id="UP000291758">
    <property type="component" value="Chromosome"/>
</dbReference>
<reference evidence="3 4" key="1">
    <citation type="submission" date="2019-01" db="EMBL/GenBank/DDBJ databases">
        <title>Genome sequencing of strain 2JSPR-7.</title>
        <authorList>
            <person name="Heo J."/>
            <person name="Kim S.-J."/>
            <person name="Kim J.-S."/>
            <person name="Hong S.-B."/>
            <person name="Kwon S.-W."/>
        </authorList>
    </citation>
    <scope>NUCLEOTIDE SEQUENCE [LARGE SCALE GENOMIC DNA]</scope>
    <source>
        <strain evidence="3 4">2JSPR-7</strain>
    </source>
</reference>
<feature type="transmembrane region" description="Helical" evidence="1">
    <location>
        <begin position="150"/>
        <end position="170"/>
    </location>
</feature>
<evidence type="ECO:0000256" key="1">
    <source>
        <dbReference type="SAM" id="Phobius"/>
    </source>
</evidence>
<dbReference type="Gene3D" id="3.30.1380.10">
    <property type="match status" value="1"/>
</dbReference>
<dbReference type="PANTHER" id="PTHR34385">
    <property type="entry name" value="D-ALANYL-D-ALANINE CARBOXYPEPTIDASE"/>
    <property type="match status" value="1"/>
</dbReference>
<dbReference type="GO" id="GO:0006508">
    <property type="term" value="P:proteolysis"/>
    <property type="evidence" value="ECO:0007669"/>
    <property type="project" value="InterPro"/>
</dbReference>
<dbReference type="SUPFAM" id="SSF55166">
    <property type="entry name" value="Hedgehog/DD-peptidase"/>
    <property type="match status" value="1"/>
</dbReference>
<evidence type="ECO:0000313" key="4">
    <source>
        <dbReference type="Proteomes" id="UP000291758"/>
    </source>
</evidence>